<sequence>MIVVIGEALIDLISKGNTGSYQAVVGGANANVALALAVRGEKQAFLGRISSDGFGNQIRNHLSSHGVNLDYSIAAKEQTTLAVATIDEAGGASYSFYTKDTADWGWTKDELPSLQKLKELSVSAIQYGCLGMAISPGNKVIEAWLEEINKASSITLSHDLNIRPALGFERETERRRVEKLNQISHIIKASDADIEWLYNLPAGADLDGIVSGWSKGKLVIITRGGDGVSLYRNQQRIDVKGFSVQLIDTVGAGDTFVSTFLAELSQAGALGENPLEKLLAISEDDLIGFATVANAAAALVCERTGCQPPTRQEILEKLRG</sequence>
<gene>
    <name evidence="7" type="ORF">UFOPK1503_00790</name>
</gene>
<reference evidence="7" key="1">
    <citation type="submission" date="2020-05" db="EMBL/GenBank/DDBJ databases">
        <authorList>
            <person name="Chiriac C."/>
            <person name="Salcher M."/>
            <person name="Ghai R."/>
            <person name="Kavagutti S V."/>
        </authorList>
    </citation>
    <scope>NUCLEOTIDE SEQUENCE</scope>
</reference>
<evidence type="ECO:0000256" key="4">
    <source>
        <dbReference type="ARBA" id="ARBA00022777"/>
    </source>
</evidence>
<dbReference type="GO" id="GO:0016301">
    <property type="term" value="F:kinase activity"/>
    <property type="evidence" value="ECO:0007669"/>
    <property type="project" value="UniProtKB-KW"/>
</dbReference>
<dbReference type="GO" id="GO:0005524">
    <property type="term" value="F:ATP binding"/>
    <property type="evidence" value="ECO:0007669"/>
    <property type="project" value="UniProtKB-KW"/>
</dbReference>
<protein>
    <submittedName>
        <fullName evidence="7">Unannotated protein</fullName>
    </submittedName>
</protein>
<evidence type="ECO:0000259" key="6">
    <source>
        <dbReference type="Pfam" id="PF00294"/>
    </source>
</evidence>
<evidence type="ECO:0000313" key="7">
    <source>
        <dbReference type="EMBL" id="CAB4547778.1"/>
    </source>
</evidence>
<keyword evidence="4" id="KW-0418">Kinase</keyword>
<accession>A0A6J6CCI5</accession>
<dbReference type="SUPFAM" id="SSF53613">
    <property type="entry name" value="Ribokinase-like"/>
    <property type="match status" value="1"/>
</dbReference>
<dbReference type="InterPro" id="IPR029056">
    <property type="entry name" value="Ribokinase-like"/>
</dbReference>
<evidence type="ECO:0000256" key="5">
    <source>
        <dbReference type="ARBA" id="ARBA00022840"/>
    </source>
</evidence>
<comment type="similarity">
    <text evidence="1">Belongs to the carbohydrate kinase PfkB family.</text>
</comment>
<dbReference type="PANTHER" id="PTHR43085">
    <property type="entry name" value="HEXOKINASE FAMILY MEMBER"/>
    <property type="match status" value="1"/>
</dbReference>
<proteinExistence type="inferred from homology"/>
<organism evidence="7">
    <name type="scientific">freshwater metagenome</name>
    <dbReference type="NCBI Taxonomy" id="449393"/>
    <lineage>
        <taxon>unclassified sequences</taxon>
        <taxon>metagenomes</taxon>
        <taxon>ecological metagenomes</taxon>
    </lineage>
</organism>
<dbReference type="InterPro" id="IPR050306">
    <property type="entry name" value="PfkB_Carbo_kinase"/>
</dbReference>
<dbReference type="Gene3D" id="3.40.1190.20">
    <property type="match status" value="1"/>
</dbReference>
<evidence type="ECO:0000256" key="1">
    <source>
        <dbReference type="ARBA" id="ARBA00010688"/>
    </source>
</evidence>
<dbReference type="Pfam" id="PF00294">
    <property type="entry name" value="PfkB"/>
    <property type="match status" value="1"/>
</dbReference>
<keyword evidence="2" id="KW-0808">Transferase</keyword>
<feature type="domain" description="Carbohydrate kinase PfkB" evidence="6">
    <location>
        <begin position="2"/>
        <end position="310"/>
    </location>
</feature>
<evidence type="ECO:0000256" key="3">
    <source>
        <dbReference type="ARBA" id="ARBA00022741"/>
    </source>
</evidence>
<keyword evidence="3" id="KW-0547">Nucleotide-binding</keyword>
<name>A0A6J6CCI5_9ZZZZ</name>
<dbReference type="AlphaFoldDB" id="A0A6J6CCI5"/>
<dbReference type="EMBL" id="CAEZST010000012">
    <property type="protein sequence ID" value="CAB4547778.1"/>
    <property type="molecule type" value="Genomic_DNA"/>
</dbReference>
<dbReference type="PANTHER" id="PTHR43085:SF1">
    <property type="entry name" value="PSEUDOURIDINE KINASE-RELATED"/>
    <property type="match status" value="1"/>
</dbReference>
<dbReference type="InterPro" id="IPR011611">
    <property type="entry name" value="PfkB_dom"/>
</dbReference>
<keyword evidence="5" id="KW-0067">ATP-binding</keyword>
<evidence type="ECO:0000256" key="2">
    <source>
        <dbReference type="ARBA" id="ARBA00022679"/>
    </source>
</evidence>